<evidence type="ECO:0000313" key="13">
    <source>
        <dbReference type="Proteomes" id="UP000249432"/>
    </source>
</evidence>
<feature type="transmembrane region" description="Helical" evidence="10">
    <location>
        <begin position="356"/>
        <end position="380"/>
    </location>
</feature>
<feature type="domain" description="ABC transporter" evidence="11">
    <location>
        <begin position="20"/>
        <end position="257"/>
    </location>
</feature>
<dbReference type="GO" id="GO:0016887">
    <property type="term" value="F:ATP hydrolysis activity"/>
    <property type="evidence" value="ECO:0007669"/>
    <property type="project" value="InterPro"/>
</dbReference>
<keyword evidence="8 10" id="KW-0472">Membrane</keyword>
<dbReference type="Pfam" id="PF01061">
    <property type="entry name" value="ABC2_membrane"/>
    <property type="match status" value="1"/>
</dbReference>
<dbReference type="PROSITE" id="PS50893">
    <property type="entry name" value="ABC_TRANSPORTER_2"/>
    <property type="match status" value="1"/>
</dbReference>
<dbReference type="InterPro" id="IPR027417">
    <property type="entry name" value="P-loop_NTPase"/>
</dbReference>
<dbReference type="PROSITE" id="PS00211">
    <property type="entry name" value="ABC_TRANSPORTER_1"/>
    <property type="match status" value="1"/>
</dbReference>
<feature type="transmembrane region" description="Helical" evidence="10">
    <location>
        <begin position="475"/>
        <end position="495"/>
    </location>
</feature>
<evidence type="ECO:0000256" key="6">
    <source>
        <dbReference type="ARBA" id="ARBA00022840"/>
    </source>
</evidence>
<evidence type="ECO:0000256" key="3">
    <source>
        <dbReference type="ARBA" id="ARBA00022448"/>
    </source>
</evidence>
<dbReference type="Proteomes" id="UP000249432">
    <property type="component" value="Unassembled WGS sequence"/>
</dbReference>
<dbReference type="InterPro" id="IPR003439">
    <property type="entry name" value="ABC_transporter-like_ATP-bd"/>
</dbReference>
<dbReference type="RefSeq" id="WP_303735637.1">
    <property type="nucleotide sequence ID" value="NZ_CAKZHK010000010.1"/>
</dbReference>
<evidence type="ECO:0000256" key="7">
    <source>
        <dbReference type="ARBA" id="ARBA00022989"/>
    </source>
</evidence>
<reference evidence="12 13" key="1">
    <citation type="submission" date="2017-08" db="EMBL/GenBank/DDBJ databases">
        <title>Infants hospitalized years apart are colonized by the same room-sourced microbial strains.</title>
        <authorList>
            <person name="Brooks B."/>
            <person name="Olm M.R."/>
            <person name="Firek B.A."/>
            <person name="Baker R."/>
            <person name="Thomas B.C."/>
            <person name="Morowitz M.J."/>
            <person name="Banfield J.F."/>
        </authorList>
    </citation>
    <scope>NUCLEOTIDE SEQUENCE [LARGE SCALE GENOMIC DNA]</scope>
    <source>
        <strain evidence="12">S2_003_000_R1_3</strain>
    </source>
</reference>
<dbReference type="InterPro" id="IPR050763">
    <property type="entry name" value="ABC_transporter_ATP-binding"/>
</dbReference>
<dbReference type="EMBL" id="QFRA01000044">
    <property type="protein sequence ID" value="PZR03346.1"/>
    <property type="molecule type" value="Genomic_DNA"/>
</dbReference>
<dbReference type="GO" id="GO:0046677">
    <property type="term" value="P:response to antibiotic"/>
    <property type="evidence" value="ECO:0007669"/>
    <property type="project" value="UniProtKB-KW"/>
</dbReference>
<evidence type="ECO:0000256" key="5">
    <source>
        <dbReference type="ARBA" id="ARBA00022741"/>
    </source>
</evidence>
<evidence type="ECO:0000256" key="8">
    <source>
        <dbReference type="ARBA" id="ARBA00023136"/>
    </source>
</evidence>
<keyword evidence="7 10" id="KW-1133">Transmembrane helix</keyword>
<protein>
    <recommendedName>
        <fullName evidence="11">ABC transporter domain-containing protein</fullName>
    </recommendedName>
</protein>
<dbReference type="InterPro" id="IPR003593">
    <property type="entry name" value="AAA+_ATPase"/>
</dbReference>
<comment type="subcellular location">
    <subcellularLocation>
        <location evidence="2">Cell membrane</location>
        <topology evidence="2">Peripheral membrane protein</topology>
    </subcellularLocation>
    <subcellularLocation>
        <location evidence="1">Membrane</location>
        <topology evidence="1">Multi-pass membrane protein</topology>
    </subcellularLocation>
</comment>
<dbReference type="InterPro" id="IPR017871">
    <property type="entry name" value="ABC_transporter-like_CS"/>
</dbReference>
<dbReference type="SUPFAM" id="SSF52540">
    <property type="entry name" value="P-loop containing nucleoside triphosphate hydrolases"/>
    <property type="match status" value="1"/>
</dbReference>
<dbReference type="InterPro" id="IPR025302">
    <property type="entry name" value="DrrA1/2-like_C"/>
</dbReference>
<sequence>MSIEKDDNMASEKIGFKTAIDVVDLHKSFAKGKKVDDEVRVLDGVSFTVPSGSIVAFLGHNGAGKTTLVRILSTLITKDSGTVTVFGNDVEKDIDAVRQCIATTGQYAAVDEHLTGKENLVFFGRLRGLNKKSATQRATELLDQFDLTDAGGRTVSTYSGGMRRRLDIAISLVVVPQLLFLDEPTTGLDPVSRKQLWQLIHTLRDNGMTVVLTTQYLEEAEELADTIYLLHQHQIVASGSPTEMRRSIGGETAVVEFSSEDEASRFASTLSDKANVSGRMVQLLVEDTSQVLVRISKALADADLTATSISVAPPTLDDVFFRLGTSRPGGRTMSRLSQTVASFVGRDLILLRRNTASLISMFVVPPLFLVCLWAVFGYAAEHSSMDFDYVTFALAGCLFQAAMFTAAASSMVVAHDASEGFIDRIRILPGSTLGFIVGRAVTDVVRMAGSTITLLLVAALLGADPWALPLGWLSLWLLVTTIALTLFANELVLASKNPIEAAGSIQSLEMLLLMFSTAFIPQWALTSHLKNVVAHMPFSPIIEMFRDPNLSDGSTTGVWEAALWIIVAAALGSVVIALRLAGRRKA</sequence>
<evidence type="ECO:0000256" key="9">
    <source>
        <dbReference type="ARBA" id="ARBA00023251"/>
    </source>
</evidence>
<dbReference type="GO" id="GO:0005524">
    <property type="term" value="F:ATP binding"/>
    <property type="evidence" value="ECO:0007669"/>
    <property type="project" value="UniProtKB-KW"/>
</dbReference>
<dbReference type="InterPro" id="IPR013525">
    <property type="entry name" value="ABC2_TM"/>
</dbReference>
<evidence type="ECO:0000256" key="2">
    <source>
        <dbReference type="ARBA" id="ARBA00004202"/>
    </source>
</evidence>
<feature type="transmembrane region" description="Helical" evidence="10">
    <location>
        <begin position="444"/>
        <end position="463"/>
    </location>
</feature>
<accession>A0A2W5SV08</accession>
<evidence type="ECO:0000256" key="1">
    <source>
        <dbReference type="ARBA" id="ARBA00004141"/>
    </source>
</evidence>
<keyword evidence="3" id="KW-0813">Transport</keyword>
<comment type="caution">
    <text evidence="12">The sequence shown here is derived from an EMBL/GenBank/DDBJ whole genome shotgun (WGS) entry which is preliminary data.</text>
</comment>
<keyword evidence="5" id="KW-0547">Nucleotide-binding</keyword>
<feature type="transmembrane region" description="Helical" evidence="10">
    <location>
        <begin position="392"/>
        <end position="414"/>
    </location>
</feature>
<gene>
    <name evidence="12" type="ORF">DI525_10425</name>
</gene>
<dbReference type="GO" id="GO:0140359">
    <property type="term" value="F:ABC-type transporter activity"/>
    <property type="evidence" value="ECO:0007669"/>
    <property type="project" value="InterPro"/>
</dbReference>
<feature type="transmembrane region" description="Helical" evidence="10">
    <location>
        <begin position="561"/>
        <end position="581"/>
    </location>
</feature>
<evidence type="ECO:0000313" key="12">
    <source>
        <dbReference type="EMBL" id="PZR03346.1"/>
    </source>
</evidence>
<dbReference type="Gene3D" id="3.40.50.300">
    <property type="entry name" value="P-loop containing nucleotide triphosphate hydrolases"/>
    <property type="match status" value="1"/>
</dbReference>
<evidence type="ECO:0000259" key="11">
    <source>
        <dbReference type="PROSITE" id="PS50893"/>
    </source>
</evidence>
<dbReference type="PANTHER" id="PTHR42711">
    <property type="entry name" value="ABC TRANSPORTER ATP-BINDING PROTEIN"/>
    <property type="match status" value="1"/>
</dbReference>
<proteinExistence type="predicted"/>
<evidence type="ECO:0000256" key="4">
    <source>
        <dbReference type="ARBA" id="ARBA00022692"/>
    </source>
</evidence>
<evidence type="ECO:0000256" key="10">
    <source>
        <dbReference type="SAM" id="Phobius"/>
    </source>
</evidence>
<feature type="transmembrane region" description="Helical" evidence="10">
    <location>
        <begin position="507"/>
        <end position="525"/>
    </location>
</feature>
<dbReference type="AlphaFoldDB" id="A0A2W5SV08"/>
<organism evidence="12 13">
    <name type="scientific">Corynebacterium kroppenstedtii</name>
    <dbReference type="NCBI Taxonomy" id="161879"/>
    <lineage>
        <taxon>Bacteria</taxon>
        <taxon>Bacillati</taxon>
        <taxon>Actinomycetota</taxon>
        <taxon>Actinomycetes</taxon>
        <taxon>Mycobacteriales</taxon>
        <taxon>Corynebacteriaceae</taxon>
        <taxon>Corynebacterium</taxon>
    </lineage>
</organism>
<name>A0A2W5SV08_9CORY</name>
<keyword evidence="6" id="KW-0067">ATP-binding</keyword>
<dbReference type="SMART" id="SM00382">
    <property type="entry name" value="AAA"/>
    <property type="match status" value="1"/>
</dbReference>
<dbReference type="GO" id="GO:0005886">
    <property type="term" value="C:plasma membrane"/>
    <property type="evidence" value="ECO:0007669"/>
    <property type="project" value="UniProtKB-SubCell"/>
</dbReference>
<dbReference type="Pfam" id="PF00005">
    <property type="entry name" value="ABC_tran"/>
    <property type="match status" value="1"/>
</dbReference>
<dbReference type="PANTHER" id="PTHR42711:SF19">
    <property type="entry name" value="DOXORUBICIN RESISTANCE ATP-BINDING PROTEIN DRRA"/>
    <property type="match status" value="1"/>
</dbReference>
<keyword evidence="9" id="KW-0046">Antibiotic resistance</keyword>
<keyword evidence="4 10" id="KW-0812">Transmembrane</keyword>
<dbReference type="Pfam" id="PF13732">
    <property type="entry name" value="DrrA1-3_C"/>
    <property type="match status" value="1"/>
</dbReference>